<evidence type="ECO:0000313" key="4">
    <source>
        <dbReference type="Proteomes" id="UP000215902"/>
    </source>
</evidence>
<accession>A0A267DLJ7</accession>
<feature type="transmembrane region" description="Helical" evidence="2">
    <location>
        <begin position="63"/>
        <end position="90"/>
    </location>
</feature>
<protein>
    <submittedName>
        <fullName evidence="3">Uncharacterized protein</fullName>
    </submittedName>
</protein>
<keyword evidence="2" id="KW-0472">Membrane</keyword>
<gene>
    <name evidence="3" type="ORF">BOX15_Mlig013579g3</name>
</gene>
<comment type="caution">
    <text evidence="3">The sequence shown here is derived from an EMBL/GenBank/DDBJ whole genome shotgun (WGS) entry which is preliminary data.</text>
</comment>
<keyword evidence="4" id="KW-1185">Reference proteome</keyword>
<organism evidence="3 4">
    <name type="scientific">Macrostomum lignano</name>
    <dbReference type="NCBI Taxonomy" id="282301"/>
    <lineage>
        <taxon>Eukaryota</taxon>
        <taxon>Metazoa</taxon>
        <taxon>Spiralia</taxon>
        <taxon>Lophotrochozoa</taxon>
        <taxon>Platyhelminthes</taxon>
        <taxon>Rhabditophora</taxon>
        <taxon>Macrostomorpha</taxon>
        <taxon>Macrostomida</taxon>
        <taxon>Macrostomidae</taxon>
        <taxon>Macrostomum</taxon>
    </lineage>
</organism>
<evidence type="ECO:0000256" key="2">
    <source>
        <dbReference type="SAM" id="Phobius"/>
    </source>
</evidence>
<feature type="region of interest" description="Disordered" evidence="1">
    <location>
        <begin position="97"/>
        <end position="156"/>
    </location>
</feature>
<evidence type="ECO:0000313" key="3">
    <source>
        <dbReference type="EMBL" id="PAA49567.1"/>
    </source>
</evidence>
<keyword evidence="2" id="KW-0812">Transmembrane</keyword>
<dbReference type="EMBL" id="NIVC01003840">
    <property type="protein sequence ID" value="PAA49567.1"/>
    <property type="molecule type" value="Genomic_DNA"/>
</dbReference>
<feature type="compositionally biased region" description="Polar residues" evidence="1">
    <location>
        <begin position="98"/>
        <end position="110"/>
    </location>
</feature>
<keyword evidence="2" id="KW-1133">Transmembrane helix</keyword>
<name>A0A267DLJ7_9PLAT</name>
<reference evidence="3 4" key="1">
    <citation type="submission" date="2017-06" db="EMBL/GenBank/DDBJ databases">
        <title>A platform for efficient transgenesis in Macrostomum lignano, a flatworm model organism for stem cell research.</title>
        <authorList>
            <person name="Berezikov E."/>
        </authorList>
    </citation>
    <scope>NUCLEOTIDE SEQUENCE [LARGE SCALE GENOMIC DNA]</scope>
    <source>
        <strain evidence="3">DV1</strain>
        <tissue evidence="3">Whole organism</tissue>
    </source>
</reference>
<dbReference type="AlphaFoldDB" id="A0A267DLJ7"/>
<evidence type="ECO:0000256" key="1">
    <source>
        <dbReference type="SAM" id="MobiDB-lite"/>
    </source>
</evidence>
<sequence length="176" mass="19006">MLTKITSDRMKSLQKLSLFIWTLITYMSSISIASSRNGQRPIVASDEDDFKPDEHQPESSDKIMLILVAVFLGGPIVIALITCALAVCLCKLHENTDKVSGTPQASTQPPQRVALIPPKPITESPKAVQPGSVPEDEQSASQKPADNVPLNPVGFADNSQKFVKFSAEENASKSDS</sequence>
<proteinExistence type="predicted"/>
<dbReference type="Proteomes" id="UP000215902">
    <property type="component" value="Unassembled WGS sequence"/>
</dbReference>